<feature type="transmembrane region" description="Helical" evidence="1">
    <location>
        <begin position="120"/>
        <end position="141"/>
    </location>
</feature>
<feature type="transmembrane region" description="Helical" evidence="1">
    <location>
        <begin position="326"/>
        <end position="345"/>
    </location>
</feature>
<evidence type="ECO:0000313" key="2">
    <source>
        <dbReference type="EMBL" id="MBJ6726098.1"/>
    </source>
</evidence>
<dbReference type="Proteomes" id="UP000636888">
    <property type="component" value="Unassembled WGS sequence"/>
</dbReference>
<dbReference type="PANTHER" id="PTHR43044">
    <property type="match status" value="1"/>
</dbReference>
<feature type="transmembrane region" description="Helical" evidence="1">
    <location>
        <begin position="153"/>
        <end position="174"/>
    </location>
</feature>
<evidence type="ECO:0000313" key="3">
    <source>
        <dbReference type="Proteomes" id="UP000636888"/>
    </source>
</evidence>
<sequence length="356" mass="39502">MSMGEQKKVTAATLGWLLLAVAGGIAWFLVSQGGQEPRGWRALLSNFLFFSSLAGGLAAWPAVARGCNGKWQQGLERLAAAGTGFAIPSLLAVGLLWWGSSVWSPWYGRIHHQGAWLDNSFVFARTCLELVVFWGLVLIYLRQRRQGRAPVTGGFLILVYCLVYSLIGMDFVMALDPHWFSTLAGAYFFMSGLYLGISGWAFIAVWRPEANPEQLKDLGRLMVAFSLMTTYMMFAHLLLIWYENLPHEVRFIVPRMNFEPGKGVGYLLLATLYFGPLVLLLIEKSKANRPWLGAVSLLVLVAGWLERWWLVAPTFNPAALPGAEEFAAAALFAGVFGFCFQQALVRMPASFMSGER</sequence>
<evidence type="ECO:0000256" key="1">
    <source>
        <dbReference type="SAM" id="Phobius"/>
    </source>
</evidence>
<keyword evidence="1" id="KW-0812">Transmembrane</keyword>
<proteinExistence type="predicted"/>
<feature type="transmembrane region" description="Helical" evidence="1">
    <location>
        <begin position="291"/>
        <end position="310"/>
    </location>
</feature>
<dbReference type="PANTHER" id="PTHR43044:SF1">
    <property type="entry name" value="QUINOL:CYTOCHROME C OXIDOREDUCTASE QUINONE-BINDING SUBUNIT 2"/>
    <property type="match status" value="1"/>
</dbReference>
<gene>
    <name evidence="2" type="ORF">JFN93_15375</name>
</gene>
<organism evidence="2 3">
    <name type="scientific">Geomesophilobacter sediminis</name>
    <dbReference type="NCBI Taxonomy" id="2798584"/>
    <lineage>
        <taxon>Bacteria</taxon>
        <taxon>Pseudomonadati</taxon>
        <taxon>Thermodesulfobacteriota</taxon>
        <taxon>Desulfuromonadia</taxon>
        <taxon>Geobacterales</taxon>
        <taxon>Geobacteraceae</taxon>
        <taxon>Geomesophilobacter</taxon>
    </lineage>
</organism>
<accession>A0A8J7JEK2</accession>
<keyword evidence="1" id="KW-1133">Transmembrane helix</keyword>
<reference evidence="2" key="1">
    <citation type="submission" date="2020-12" db="EMBL/GenBank/DDBJ databases">
        <title>Geomonas sp. Red875, isolated from river sediment.</title>
        <authorList>
            <person name="Xu Z."/>
            <person name="Zhang Z."/>
            <person name="Masuda Y."/>
            <person name="Itoh H."/>
            <person name="Senoo K."/>
        </authorList>
    </citation>
    <scope>NUCLEOTIDE SEQUENCE</scope>
    <source>
        <strain evidence="2">Red875</strain>
    </source>
</reference>
<feature type="transmembrane region" description="Helical" evidence="1">
    <location>
        <begin position="75"/>
        <end position="100"/>
    </location>
</feature>
<feature type="transmembrane region" description="Helical" evidence="1">
    <location>
        <begin position="218"/>
        <end position="243"/>
    </location>
</feature>
<comment type="caution">
    <text evidence="2">The sequence shown here is derived from an EMBL/GenBank/DDBJ whole genome shotgun (WGS) entry which is preliminary data.</text>
</comment>
<feature type="transmembrane region" description="Helical" evidence="1">
    <location>
        <begin position="263"/>
        <end position="282"/>
    </location>
</feature>
<keyword evidence="1" id="KW-0472">Membrane</keyword>
<keyword evidence="3" id="KW-1185">Reference proteome</keyword>
<feature type="transmembrane region" description="Helical" evidence="1">
    <location>
        <begin position="12"/>
        <end position="30"/>
    </location>
</feature>
<dbReference type="EMBL" id="JAEMHM010000012">
    <property type="protein sequence ID" value="MBJ6726098.1"/>
    <property type="molecule type" value="Genomic_DNA"/>
</dbReference>
<feature type="transmembrane region" description="Helical" evidence="1">
    <location>
        <begin position="186"/>
        <end position="206"/>
    </location>
</feature>
<protein>
    <submittedName>
        <fullName evidence="2">Uncharacterized protein</fullName>
    </submittedName>
</protein>
<feature type="transmembrane region" description="Helical" evidence="1">
    <location>
        <begin position="42"/>
        <end position="63"/>
    </location>
</feature>
<name>A0A8J7JEK2_9BACT</name>
<dbReference type="RefSeq" id="WP_199384989.1">
    <property type="nucleotide sequence ID" value="NZ_JAEMHM010000012.1"/>
</dbReference>
<dbReference type="AlphaFoldDB" id="A0A8J7JEK2"/>